<keyword evidence="1" id="KW-0175">Coiled coil</keyword>
<proteinExistence type="predicted"/>
<protein>
    <submittedName>
        <fullName evidence="3">Uncharacterized protein</fullName>
    </submittedName>
</protein>
<sequence length="182" mass="20478">TKTTSWNEFSSTIGICHHLSSYKSKIHFLKLGDMAHHKEIFDTPLLTQKVFANMKRVGTGCSGKVTSLFDNMLVQALEEVESEVPPTESPEAQTLPSPSNDLLPGGKDSLKLKELMDLRTSLSNKVLELQSEVIDIKSTYQERIKKLEGRVERLEEENRVLKELKSAHSTDDVAEPVIEKEK</sequence>
<evidence type="ECO:0000256" key="1">
    <source>
        <dbReference type="SAM" id="Coils"/>
    </source>
</evidence>
<dbReference type="AlphaFoldDB" id="A0A699R7H4"/>
<organism evidence="3">
    <name type="scientific">Tanacetum cinerariifolium</name>
    <name type="common">Dalmatian daisy</name>
    <name type="synonym">Chrysanthemum cinerariifolium</name>
    <dbReference type="NCBI Taxonomy" id="118510"/>
    <lineage>
        <taxon>Eukaryota</taxon>
        <taxon>Viridiplantae</taxon>
        <taxon>Streptophyta</taxon>
        <taxon>Embryophyta</taxon>
        <taxon>Tracheophyta</taxon>
        <taxon>Spermatophyta</taxon>
        <taxon>Magnoliopsida</taxon>
        <taxon>eudicotyledons</taxon>
        <taxon>Gunneridae</taxon>
        <taxon>Pentapetalae</taxon>
        <taxon>asterids</taxon>
        <taxon>campanulids</taxon>
        <taxon>Asterales</taxon>
        <taxon>Asteraceae</taxon>
        <taxon>Asteroideae</taxon>
        <taxon>Anthemideae</taxon>
        <taxon>Anthemidinae</taxon>
        <taxon>Tanacetum</taxon>
    </lineage>
</organism>
<feature type="coiled-coil region" evidence="1">
    <location>
        <begin position="112"/>
        <end position="171"/>
    </location>
</feature>
<feature type="non-terminal residue" evidence="3">
    <location>
        <position position="182"/>
    </location>
</feature>
<comment type="caution">
    <text evidence="3">The sequence shown here is derived from an EMBL/GenBank/DDBJ whole genome shotgun (WGS) entry which is preliminary data.</text>
</comment>
<evidence type="ECO:0000313" key="3">
    <source>
        <dbReference type="EMBL" id="GFC81077.1"/>
    </source>
</evidence>
<evidence type="ECO:0000256" key="2">
    <source>
        <dbReference type="SAM" id="MobiDB-lite"/>
    </source>
</evidence>
<feature type="region of interest" description="Disordered" evidence="2">
    <location>
        <begin position="84"/>
        <end position="104"/>
    </location>
</feature>
<feature type="non-terminal residue" evidence="3">
    <location>
        <position position="1"/>
    </location>
</feature>
<name>A0A699R7H4_TANCI</name>
<accession>A0A699R7H4</accession>
<dbReference type="EMBL" id="BKCJ011078157">
    <property type="protein sequence ID" value="GFC81077.1"/>
    <property type="molecule type" value="Genomic_DNA"/>
</dbReference>
<reference evidence="3" key="1">
    <citation type="journal article" date="2019" name="Sci. Rep.">
        <title>Draft genome of Tanacetum cinerariifolium, the natural source of mosquito coil.</title>
        <authorList>
            <person name="Yamashiro T."/>
            <person name="Shiraishi A."/>
            <person name="Satake H."/>
            <person name="Nakayama K."/>
        </authorList>
    </citation>
    <scope>NUCLEOTIDE SEQUENCE</scope>
</reference>
<gene>
    <name evidence="3" type="ORF">Tci_853047</name>
</gene>